<evidence type="ECO:0000313" key="3">
    <source>
        <dbReference type="Proteomes" id="UP000218209"/>
    </source>
</evidence>
<dbReference type="Proteomes" id="UP000218209">
    <property type="component" value="Unassembled WGS sequence"/>
</dbReference>
<name>A0A1X6NWJ5_PORUM</name>
<evidence type="ECO:0000256" key="1">
    <source>
        <dbReference type="SAM" id="MobiDB-lite"/>
    </source>
</evidence>
<proteinExistence type="predicted"/>
<feature type="compositionally biased region" description="Basic and acidic residues" evidence="1">
    <location>
        <begin position="11"/>
        <end position="26"/>
    </location>
</feature>
<keyword evidence="3" id="KW-1185">Reference proteome</keyword>
<reference evidence="2 3" key="1">
    <citation type="submission" date="2017-03" db="EMBL/GenBank/DDBJ databases">
        <title>WGS assembly of Porphyra umbilicalis.</title>
        <authorList>
            <person name="Brawley S.H."/>
            <person name="Blouin N.A."/>
            <person name="Ficko-Blean E."/>
            <person name="Wheeler G.L."/>
            <person name="Lohr M."/>
            <person name="Goodson H.V."/>
            <person name="Jenkins J.W."/>
            <person name="Blaby-Haas C.E."/>
            <person name="Helliwell K.E."/>
            <person name="Chan C."/>
            <person name="Marriage T."/>
            <person name="Bhattacharya D."/>
            <person name="Klein A.S."/>
            <person name="Badis Y."/>
            <person name="Brodie J."/>
            <person name="Cao Y."/>
            <person name="Collen J."/>
            <person name="Dittami S.M."/>
            <person name="Gachon C.M."/>
            <person name="Green B.R."/>
            <person name="Karpowicz S."/>
            <person name="Kim J.W."/>
            <person name="Kudahl U."/>
            <person name="Lin S."/>
            <person name="Michel G."/>
            <person name="Mittag M."/>
            <person name="Olson B.J."/>
            <person name="Pangilinan J."/>
            <person name="Peng Y."/>
            <person name="Qiu H."/>
            <person name="Shu S."/>
            <person name="Singer J.T."/>
            <person name="Smith A.G."/>
            <person name="Sprecher B.N."/>
            <person name="Wagner V."/>
            <person name="Wang W."/>
            <person name="Wang Z.-Y."/>
            <person name="Yan J."/>
            <person name="Yarish C."/>
            <person name="Zoeuner-Riek S."/>
            <person name="Zhuang Y."/>
            <person name="Zou Y."/>
            <person name="Lindquist E.A."/>
            <person name="Grimwood J."/>
            <person name="Barry K."/>
            <person name="Rokhsar D.S."/>
            <person name="Schmutz J."/>
            <person name="Stiller J.W."/>
            <person name="Grossman A.R."/>
            <person name="Prochnik S.E."/>
        </authorList>
    </citation>
    <scope>NUCLEOTIDE SEQUENCE [LARGE SCALE GENOMIC DNA]</scope>
    <source>
        <strain evidence="2">4086291</strain>
    </source>
</reference>
<accession>A0A1X6NWJ5</accession>
<sequence length="138" mass="14124">MLQATAETDAFLEKALDDESGAHVDDTGVDSEVEDEQPAAAAVAEARALAAVDAASEPSPDRSATASETAKPVVSPAPAKKSPPLVTFCAARMEVAAAETDAFLNKALDDNDHDDAFDDAGVDSSDEDEPPPVEGAGR</sequence>
<feature type="compositionally biased region" description="Acidic residues" evidence="1">
    <location>
        <begin position="27"/>
        <end position="37"/>
    </location>
</feature>
<dbReference type="AlphaFoldDB" id="A0A1X6NWJ5"/>
<evidence type="ECO:0000313" key="2">
    <source>
        <dbReference type="EMBL" id="OSX72978.1"/>
    </source>
</evidence>
<feature type="region of interest" description="Disordered" evidence="1">
    <location>
        <begin position="108"/>
        <end position="138"/>
    </location>
</feature>
<gene>
    <name evidence="2" type="ORF">BU14_0389s0002</name>
</gene>
<dbReference type="OrthoDB" id="438726at2759"/>
<feature type="compositionally biased region" description="Acidic residues" evidence="1">
    <location>
        <begin position="111"/>
        <end position="131"/>
    </location>
</feature>
<protein>
    <submittedName>
        <fullName evidence="2">Uncharacterized protein</fullName>
    </submittedName>
</protein>
<feature type="region of interest" description="Disordered" evidence="1">
    <location>
        <begin position="1"/>
        <end position="84"/>
    </location>
</feature>
<dbReference type="EMBL" id="KV919027">
    <property type="protein sequence ID" value="OSX72978.1"/>
    <property type="molecule type" value="Genomic_DNA"/>
</dbReference>
<organism evidence="2 3">
    <name type="scientific">Porphyra umbilicalis</name>
    <name type="common">Purple laver</name>
    <name type="synonym">Red alga</name>
    <dbReference type="NCBI Taxonomy" id="2786"/>
    <lineage>
        <taxon>Eukaryota</taxon>
        <taxon>Rhodophyta</taxon>
        <taxon>Bangiophyceae</taxon>
        <taxon>Bangiales</taxon>
        <taxon>Bangiaceae</taxon>
        <taxon>Porphyra</taxon>
    </lineage>
</organism>
<feature type="compositionally biased region" description="Low complexity" evidence="1">
    <location>
        <begin position="39"/>
        <end position="55"/>
    </location>
</feature>